<keyword evidence="2" id="KW-1185">Reference proteome</keyword>
<evidence type="ECO:0000313" key="1">
    <source>
        <dbReference type="EMBL" id="NVO67846.1"/>
    </source>
</evidence>
<dbReference type="Proteomes" id="UP000570823">
    <property type="component" value="Unassembled WGS sequence"/>
</dbReference>
<dbReference type="InterPro" id="IPR036188">
    <property type="entry name" value="FAD/NAD-bd_sf"/>
</dbReference>
<name>A0A7K4HRG4_9EURY</name>
<gene>
    <name evidence="1" type="ORF">HWN36_11150</name>
</gene>
<dbReference type="PANTHER" id="PTHR42685">
    <property type="entry name" value="GERANYLGERANYL DIPHOSPHATE REDUCTASE"/>
    <property type="match status" value="1"/>
</dbReference>
<organism evidence="1 2">
    <name type="scientific">Methanofollis tationis</name>
    <dbReference type="NCBI Taxonomy" id="81417"/>
    <lineage>
        <taxon>Archaea</taxon>
        <taxon>Methanobacteriati</taxon>
        <taxon>Methanobacteriota</taxon>
        <taxon>Stenosarchaea group</taxon>
        <taxon>Methanomicrobia</taxon>
        <taxon>Methanomicrobiales</taxon>
        <taxon>Methanomicrobiaceae</taxon>
        <taxon>Methanofollis</taxon>
    </lineage>
</organism>
<dbReference type="AlphaFoldDB" id="A0A7K4HRG4"/>
<protein>
    <recommendedName>
        <fullName evidence="3">NAD(P)/FAD-dependent oxidoreductase</fullName>
    </recommendedName>
</protein>
<dbReference type="SUPFAM" id="SSF51905">
    <property type="entry name" value="FAD/NAD(P)-binding domain"/>
    <property type="match status" value="1"/>
</dbReference>
<dbReference type="PANTHER" id="PTHR42685:SF22">
    <property type="entry name" value="CONDITIONED MEDIUM FACTOR RECEPTOR 1"/>
    <property type="match status" value="1"/>
</dbReference>
<dbReference type="RefSeq" id="WP_176789454.1">
    <property type="nucleotide sequence ID" value="NZ_JABXWR010000001.1"/>
</dbReference>
<reference evidence="1 2" key="1">
    <citation type="submission" date="2020-06" db="EMBL/GenBank/DDBJ databases">
        <title>Methanofollis fontis sp. nov., a methanogen isolated from marine sediments near a cold seep at Four-Way Closure Ridge offshore southwestern Taiwan.</title>
        <authorList>
            <person name="Chen S.-C."/>
            <person name="Teng N.-H."/>
            <person name="Lin Y.-S."/>
            <person name="Lai M.-C."/>
            <person name="Chen H.-H."/>
            <person name="Wang C.-C."/>
        </authorList>
    </citation>
    <scope>NUCLEOTIDE SEQUENCE [LARGE SCALE GENOMIC DNA]</scope>
    <source>
        <strain evidence="1 2">DSM 2702</strain>
    </source>
</reference>
<evidence type="ECO:0000313" key="2">
    <source>
        <dbReference type="Proteomes" id="UP000570823"/>
    </source>
</evidence>
<comment type="caution">
    <text evidence="1">The sequence shown here is derived from an EMBL/GenBank/DDBJ whole genome shotgun (WGS) entry which is preliminary data.</text>
</comment>
<accession>A0A7K4HRG4</accession>
<proteinExistence type="predicted"/>
<dbReference type="EMBL" id="JABXWR010000001">
    <property type="protein sequence ID" value="NVO67846.1"/>
    <property type="molecule type" value="Genomic_DNA"/>
</dbReference>
<evidence type="ECO:0008006" key="3">
    <source>
        <dbReference type="Google" id="ProtNLM"/>
    </source>
</evidence>
<dbReference type="InterPro" id="IPR050407">
    <property type="entry name" value="Geranylgeranyl_reductase"/>
</dbReference>
<dbReference type="OrthoDB" id="6062at2157"/>
<sequence length="332" mass="35524">MKVAIAGAGVAGSYCARLLLAEGYEIDLYDLPHPNPCGIAPCAWMTTAGIAPLLAAAGLDYQAYILERFSSVRFEDHEVQAALMTIDKPRLIRDLQSGITVIAGSPDPSRYDRLIDATGTARAFLPPVPQDCLGQCVQVRVQVSPALQSVPMVRYVNGGYAWSFPIGCNLRHIGCISHLTDPASLLQGCHLLEDAIGLPICRCRSLLRVTAPSGALPFVSPDRKIWGVGEAIGCVYPIVGDGIVPAFESVRLLLSHMDDPGAYTAEVMAAFPQMEAERDILLALKAGRLPGPGQLLRAGDLDRLGMRIGTVEIARIITRALACTSQVGDQRP</sequence>